<evidence type="ECO:0000313" key="2">
    <source>
        <dbReference type="Proteomes" id="UP000830167"/>
    </source>
</evidence>
<dbReference type="Proteomes" id="UP000830167">
    <property type="component" value="Chromosome"/>
</dbReference>
<organism evidence="1 2">
    <name type="scientific">Fodinisporobacter ferrooxydans</name>
    <dbReference type="NCBI Taxonomy" id="2901836"/>
    <lineage>
        <taxon>Bacteria</taxon>
        <taxon>Bacillati</taxon>
        <taxon>Bacillota</taxon>
        <taxon>Bacilli</taxon>
        <taxon>Bacillales</taxon>
        <taxon>Alicyclobacillaceae</taxon>
        <taxon>Fodinisporobacter</taxon>
    </lineage>
</organism>
<reference evidence="1" key="1">
    <citation type="submission" date="2021-12" db="EMBL/GenBank/DDBJ databases">
        <title>Alicyclobacillaceae gen. nov., sp. nov., isolated from chalcocite enrichment system.</title>
        <authorList>
            <person name="Jiang Z."/>
        </authorList>
    </citation>
    <scope>NUCLEOTIDE SEQUENCE</scope>
    <source>
        <strain evidence="1">MYW30-H2</strain>
    </source>
</reference>
<dbReference type="RefSeq" id="WP_347435746.1">
    <property type="nucleotide sequence ID" value="NZ_CP089291.1"/>
</dbReference>
<proteinExistence type="predicted"/>
<protein>
    <submittedName>
        <fullName evidence="1">Uncharacterized protein</fullName>
    </submittedName>
</protein>
<name>A0ABY4CF81_9BACL</name>
<sequence>MTYLFDGQLQRYYYDLHGIQYNYYAVVKEGGRFVLKPKLDVPENRFYLKKLIHIYEGKLNDIGDTDRSLSKRWFENPHNSGKVKRLTNHLYNYYRNVTNASADIFLWTIFKDFKKKIQGKGFIKEEPKDNTEPIGQACFTAFNLRATNKYRHKTVLAFCLNRYMNPFEKRFFSQHNVQVDEDLLALSDLLQWVFRSAVRDGKPDQLYVPSKRMRTLLVKWLNSEI</sequence>
<accession>A0ABY4CF81</accession>
<dbReference type="EMBL" id="CP089291">
    <property type="protein sequence ID" value="UOF89063.1"/>
    <property type="molecule type" value="Genomic_DNA"/>
</dbReference>
<evidence type="ECO:0000313" key="1">
    <source>
        <dbReference type="EMBL" id="UOF89063.1"/>
    </source>
</evidence>
<keyword evidence="2" id="KW-1185">Reference proteome</keyword>
<gene>
    <name evidence="1" type="ORF">LSG31_14135</name>
</gene>